<sequence length="555" mass="61367">MSDQECMEANHRLEEKIDMILEKLNEVEANRSKFFEEMSASIKATVAVLKDAPYPPPQDPPSSMLTTCSTMCSNNDHPRATSSSSHIDKETAPTVVLDLRDGEDKVHDPCIVTKDFLEVTLTMCSMKCTSPHTVPDLTMVAVVMCATTATTSTELVVFEDTTGVAYINTPNYSKMVHAKCSTVGLDIDGGMDQAVVVFQIMKSVSKVVLISVEPLGIFSLRLTANLKQDRPTPTKCSMKTQIIGTVILTNEMVELKPWSPPVQSKLSLELITGQEMQNLGNPCDGKVHLFTVLSDNWLEQLHFHLRINWWNTQLFVEVRIPKGIALQINFIATFSKKGKLIIGGHESLLLWLSFAKMVQMSACCLEPANHHFTTCVMVQLDTLYCVPSNSNLEPSVNTSAEAAYANYWSINLLEVTRDGILIEAIYWTLALGVITWKVISDAVLIGAGIKIVVSSKQHLQCIIFRMEVQVIKPSMRYSSYHFEVQFLANQLRTIKTPVNVLGHYGHCKGILHVSSDPGVKGSPIQLVGLGTSRNSREGDCQGLGMGQPMGWFSPK</sequence>
<evidence type="ECO:0000313" key="2">
    <source>
        <dbReference type="Proteomes" id="UP000026960"/>
    </source>
</evidence>
<evidence type="ECO:0000313" key="1">
    <source>
        <dbReference type="EnsemblPlants" id="OBART07G15280.1"/>
    </source>
</evidence>
<organism evidence="1">
    <name type="scientific">Oryza barthii</name>
    <dbReference type="NCBI Taxonomy" id="65489"/>
    <lineage>
        <taxon>Eukaryota</taxon>
        <taxon>Viridiplantae</taxon>
        <taxon>Streptophyta</taxon>
        <taxon>Embryophyta</taxon>
        <taxon>Tracheophyta</taxon>
        <taxon>Spermatophyta</taxon>
        <taxon>Magnoliopsida</taxon>
        <taxon>Liliopsida</taxon>
        <taxon>Poales</taxon>
        <taxon>Poaceae</taxon>
        <taxon>BOP clade</taxon>
        <taxon>Oryzoideae</taxon>
        <taxon>Oryzeae</taxon>
        <taxon>Oryzinae</taxon>
        <taxon>Oryza</taxon>
    </lineage>
</organism>
<proteinExistence type="predicted"/>
<dbReference type="Proteomes" id="UP000026960">
    <property type="component" value="Chromosome 7"/>
</dbReference>
<reference evidence="1" key="1">
    <citation type="journal article" date="2009" name="Rice">
        <title>De Novo Next Generation Sequencing of Plant Genomes.</title>
        <authorList>
            <person name="Rounsley S."/>
            <person name="Marri P.R."/>
            <person name="Yu Y."/>
            <person name="He R."/>
            <person name="Sisneros N."/>
            <person name="Goicoechea J.L."/>
            <person name="Lee S.J."/>
            <person name="Angelova A."/>
            <person name="Kudrna D."/>
            <person name="Luo M."/>
            <person name="Affourtit J."/>
            <person name="Desany B."/>
            <person name="Knight J."/>
            <person name="Niazi F."/>
            <person name="Egholm M."/>
            <person name="Wing R.A."/>
        </authorList>
    </citation>
    <scope>NUCLEOTIDE SEQUENCE [LARGE SCALE GENOMIC DNA]</scope>
    <source>
        <strain evidence="1">cv. IRGC 105608</strain>
    </source>
</reference>
<dbReference type="Gramene" id="OBART07G15280.1">
    <property type="protein sequence ID" value="OBART07G15280.1"/>
    <property type="gene ID" value="OBART07G15280"/>
</dbReference>
<dbReference type="EnsemblPlants" id="OBART07G15280.1">
    <property type="protein sequence ID" value="OBART07G15280.1"/>
    <property type="gene ID" value="OBART07G15280"/>
</dbReference>
<accession>A0A0D3GRB1</accession>
<dbReference type="HOGENOM" id="CLU_491255_0_0_1"/>
<dbReference type="PaxDb" id="65489-OBART07G15280.1"/>
<keyword evidence="2" id="KW-1185">Reference proteome</keyword>
<dbReference type="AlphaFoldDB" id="A0A0D3GRB1"/>
<reference evidence="1" key="2">
    <citation type="submission" date="2015-03" db="UniProtKB">
        <authorList>
            <consortium name="EnsemblPlants"/>
        </authorList>
    </citation>
    <scope>IDENTIFICATION</scope>
</reference>
<name>A0A0D3GRB1_9ORYZ</name>
<protein>
    <submittedName>
        <fullName evidence="1">Uncharacterized protein</fullName>
    </submittedName>
</protein>